<keyword evidence="2" id="KW-0732">Signal</keyword>
<dbReference type="Proteomes" id="UP000317835">
    <property type="component" value="Chromosome"/>
</dbReference>
<evidence type="ECO:0000313" key="3">
    <source>
        <dbReference type="EMBL" id="QDV37995.1"/>
    </source>
</evidence>
<feature type="compositionally biased region" description="Low complexity" evidence="1">
    <location>
        <begin position="86"/>
        <end position="98"/>
    </location>
</feature>
<feature type="compositionally biased region" description="Basic and acidic residues" evidence="1">
    <location>
        <begin position="49"/>
        <end position="80"/>
    </location>
</feature>
<feature type="compositionally biased region" description="Low complexity" evidence="1">
    <location>
        <begin position="210"/>
        <end position="224"/>
    </location>
</feature>
<evidence type="ECO:0000256" key="1">
    <source>
        <dbReference type="SAM" id="MobiDB-lite"/>
    </source>
</evidence>
<dbReference type="PROSITE" id="PS51257">
    <property type="entry name" value="PROKAR_LIPOPROTEIN"/>
    <property type="match status" value="1"/>
</dbReference>
<feature type="compositionally biased region" description="Pro residues" evidence="1">
    <location>
        <begin position="314"/>
        <end position="330"/>
    </location>
</feature>
<evidence type="ECO:0000313" key="4">
    <source>
        <dbReference type="Proteomes" id="UP000317835"/>
    </source>
</evidence>
<dbReference type="OrthoDB" id="291778at2"/>
<evidence type="ECO:0000256" key="2">
    <source>
        <dbReference type="SAM" id="SignalP"/>
    </source>
</evidence>
<gene>
    <name evidence="3" type="ORF">ElP_59420</name>
</gene>
<keyword evidence="4" id="KW-1185">Reference proteome</keyword>
<feature type="signal peptide" evidence="2">
    <location>
        <begin position="1"/>
        <end position="20"/>
    </location>
</feature>
<protein>
    <submittedName>
        <fullName evidence="3">Uncharacterized protein</fullName>
    </submittedName>
</protein>
<accession>A0A518HAV5</accession>
<dbReference type="EMBL" id="CP036426">
    <property type="protein sequence ID" value="QDV37995.1"/>
    <property type="molecule type" value="Genomic_DNA"/>
</dbReference>
<feature type="region of interest" description="Disordered" evidence="1">
    <location>
        <begin position="47"/>
        <end position="98"/>
    </location>
</feature>
<organism evidence="3 4">
    <name type="scientific">Tautonia plasticadhaerens</name>
    <dbReference type="NCBI Taxonomy" id="2527974"/>
    <lineage>
        <taxon>Bacteria</taxon>
        <taxon>Pseudomonadati</taxon>
        <taxon>Planctomycetota</taxon>
        <taxon>Planctomycetia</taxon>
        <taxon>Isosphaerales</taxon>
        <taxon>Isosphaeraceae</taxon>
        <taxon>Tautonia</taxon>
    </lineage>
</organism>
<name>A0A518HAV5_9BACT</name>
<dbReference type="KEGG" id="tpla:ElP_59420"/>
<dbReference type="AlphaFoldDB" id="A0A518HAV5"/>
<feature type="region of interest" description="Disordered" evidence="1">
    <location>
        <begin position="298"/>
        <end position="331"/>
    </location>
</feature>
<feature type="region of interest" description="Disordered" evidence="1">
    <location>
        <begin position="130"/>
        <end position="238"/>
    </location>
</feature>
<feature type="chain" id="PRO_5021969674" evidence="2">
    <location>
        <begin position="21"/>
        <end position="466"/>
    </location>
</feature>
<feature type="compositionally biased region" description="Low complexity" evidence="1">
    <location>
        <begin position="301"/>
        <end position="313"/>
    </location>
</feature>
<proteinExistence type="predicted"/>
<reference evidence="3 4" key="1">
    <citation type="submission" date="2019-02" db="EMBL/GenBank/DDBJ databases">
        <title>Deep-cultivation of Planctomycetes and their phenomic and genomic characterization uncovers novel biology.</title>
        <authorList>
            <person name="Wiegand S."/>
            <person name="Jogler M."/>
            <person name="Boedeker C."/>
            <person name="Pinto D."/>
            <person name="Vollmers J."/>
            <person name="Rivas-Marin E."/>
            <person name="Kohn T."/>
            <person name="Peeters S.H."/>
            <person name="Heuer A."/>
            <person name="Rast P."/>
            <person name="Oberbeckmann S."/>
            <person name="Bunk B."/>
            <person name="Jeske O."/>
            <person name="Meyerdierks A."/>
            <person name="Storesund J.E."/>
            <person name="Kallscheuer N."/>
            <person name="Luecker S."/>
            <person name="Lage O.M."/>
            <person name="Pohl T."/>
            <person name="Merkel B.J."/>
            <person name="Hornburger P."/>
            <person name="Mueller R.-W."/>
            <person name="Bruemmer F."/>
            <person name="Labrenz M."/>
            <person name="Spormann A.M."/>
            <person name="Op den Camp H."/>
            <person name="Overmann J."/>
            <person name="Amann R."/>
            <person name="Jetten M.S.M."/>
            <person name="Mascher T."/>
            <person name="Medema M.H."/>
            <person name="Devos D.P."/>
            <person name="Kaster A.-K."/>
            <person name="Ovreas L."/>
            <person name="Rohde M."/>
            <person name="Galperin M.Y."/>
            <person name="Jogler C."/>
        </authorList>
    </citation>
    <scope>NUCLEOTIDE SEQUENCE [LARGE SCALE GENOMIC DNA]</scope>
    <source>
        <strain evidence="3 4">ElP</strain>
    </source>
</reference>
<sequence precursor="true">MRMVAPIWRAKALAMLLALAAGCDWIPVRRRLDPSLYPVPVRANATYLRGDRGPDDAGPDDASRPDDRTDADRLADRRDLPPLPVLEPVSPEEALAPPAPTPMLDAALVRANAVRSVVFEPGVGHPAAGPIAPVEGGVTPADSPVPFAPETPEHGGPMQGPEASPVDIPPIPPEAIESEPFEPGTGPTASEPIELPPLEPIQTETDADPADTAASASGESPSSSPDDDARAIPPDDDWRAGLEDLLDLAEEAEAQGDGSAEVWAARKRVLDWVAEAEGEVDDATLWQTVMVMLADPEPDLAEAPAGGSIEAQPIPTPTPDAPDAGPPGLDPQPTLRVARVAFCREVFGFGRVDPIVAGACRAGQDLIVYCELEGVRYEAEGDAQAARLWTALEIVPEAGGQALWREVRPLEDCCARARLDFFVGYGLTLPASLPPGRYRFRVSQEDLNSGAGAVGELPFEIVREAD</sequence>
<dbReference type="RefSeq" id="WP_145276172.1">
    <property type="nucleotide sequence ID" value="NZ_CP036426.1"/>
</dbReference>